<evidence type="ECO:0000313" key="1">
    <source>
        <dbReference type="EMBL" id="KAJ0399016.1"/>
    </source>
</evidence>
<dbReference type="EMBL" id="JAKCXM010000197">
    <property type="protein sequence ID" value="KAJ0399016.1"/>
    <property type="molecule type" value="Genomic_DNA"/>
</dbReference>
<dbReference type="InterPro" id="IPR052727">
    <property type="entry name" value="Rab4/Rab5_effector"/>
</dbReference>
<dbReference type="Proteomes" id="UP001209570">
    <property type="component" value="Unassembled WGS sequence"/>
</dbReference>
<gene>
    <name evidence="1" type="ORF">P43SY_008336</name>
</gene>
<dbReference type="PANTHER" id="PTHR13510:SF44">
    <property type="entry name" value="RABENOSYN-5"/>
    <property type="match status" value="1"/>
</dbReference>
<accession>A0AAD5LFC0</accession>
<sequence>MLAAVQNALSAIVAPVLSREERCRLEQKSDRALCDAIGLFGAVDGTIDETQYQLVQRRDELAVYRAKATRAGACCSSDRLVASGFIHGRLEDVTSALYCDDDEDLLMIETLLSGASVFDGAVLNVSERRSQQTPFRFAGIKWYALQCRGRPSDLLTYERMGVTLAHDNTDVAYHVVHALEGHQDWPNTLQRWSKRRTTSNQRSGLPTSLHRLEPFTLCYLYRRVSTDLVQCFIVGDYVKNRKDDVNLEAILVDRMLMVTNTVASHEAKRLAQMIEDCRETPVIWQLDSSTRSPETDAFCVKCLQRANISSLPSDFAAQDKAHALWYYGELEDNQGVRAVQSIRDCADLA</sequence>
<proteinExistence type="predicted"/>
<protein>
    <submittedName>
        <fullName evidence="1">Uncharacterized protein</fullName>
    </submittedName>
</protein>
<dbReference type="AlphaFoldDB" id="A0AAD5LFC0"/>
<comment type="caution">
    <text evidence="1">The sequence shown here is derived from an EMBL/GenBank/DDBJ whole genome shotgun (WGS) entry which is preliminary data.</text>
</comment>
<name>A0AAD5LFC0_PYTIN</name>
<dbReference type="PANTHER" id="PTHR13510">
    <property type="entry name" value="FYVE-FINGER-CONTAINING RAB5 EFFECTOR PROTEIN RABENOSYN-5-RELATED"/>
    <property type="match status" value="1"/>
</dbReference>
<organism evidence="1 2">
    <name type="scientific">Pythium insidiosum</name>
    <name type="common">Pythiosis disease agent</name>
    <dbReference type="NCBI Taxonomy" id="114742"/>
    <lineage>
        <taxon>Eukaryota</taxon>
        <taxon>Sar</taxon>
        <taxon>Stramenopiles</taxon>
        <taxon>Oomycota</taxon>
        <taxon>Peronosporomycetes</taxon>
        <taxon>Pythiales</taxon>
        <taxon>Pythiaceae</taxon>
        <taxon>Pythium</taxon>
    </lineage>
</organism>
<reference evidence="1" key="1">
    <citation type="submission" date="2021-12" db="EMBL/GenBank/DDBJ databases">
        <title>Prjna785345.</title>
        <authorList>
            <person name="Rujirawat T."/>
            <person name="Krajaejun T."/>
        </authorList>
    </citation>
    <scope>NUCLEOTIDE SEQUENCE</scope>
    <source>
        <strain evidence="1">Pi057C3</strain>
    </source>
</reference>
<evidence type="ECO:0000313" key="2">
    <source>
        <dbReference type="Proteomes" id="UP001209570"/>
    </source>
</evidence>
<keyword evidence="2" id="KW-1185">Reference proteome</keyword>